<evidence type="ECO:0000313" key="1">
    <source>
        <dbReference type="EMBL" id="KAK4418805.1"/>
    </source>
</evidence>
<sequence length="110" mass="12648">MQYIGVVNWVPPPWAGGNFVWVETHENDAIAPRIRGEIKSNQKSEIRIQNSEASSSSSSTITTATVTATTLYWREYQPPLRLSDTTISSTDFFSYWWMRRKFHQLSSLGF</sequence>
<proteinExistence type="predicted"/>
<dbReference type="Proteomes" id="UP001293254">
    <property type="component" value="Unassembled WGS sequence"/>
</dbReference>
<accession>A0AAE2CE76</accession>
<dbReference type="AlphaFoldDB" id="A0AAE2CE76"/>
<dbReference type="EMBL" id="JACGWO010000009">
    <property type="protein sequence ID" value="KAK4418805.1"/>
    <property type="molecule type" value="Genomic_DNA"/>
</dbReference>
<reference evidence="1" key="2">
    <citation type="journal article" date="2024" name="Plant">
        <title>Genomic evolution and insights into agronomic trait innovations of Sesamum species.</title>
        <authorList>
            <person name="Miao H."/>
            <person name="Wang L."/>
            <person name="Qu L."/>
            <person name="Liu H."/>
            <person name="Sun Y."/>
            <person name="Le M."/>
            <person name="Wang Q."/>
            <person name="Wei S."/>
            <person name="Zheng Y."/>
            <person name="Lin W."/>
            <person name="Duan Y."/>
            <person name="Cao H."/>
            <person name="Xiong S."/>
            <person name="Wang X."/>
            <person name="Wei L."/>
            <person name="Li C."/>
            <person name="Ma Q."/>
            <person name="Ju M."/>
            <person name="Zhao R."/>
            <person name="Li G."/>
            <person name="Mu C."/>
            <person name="Tian Q."/>
            <person name="Mei H."/>
            <person name="Zhang T."/>
            <person name="Gao T."/>
            <person name="Zhang H."/>
        </authorList>
    </citation>
    <scope>NUCLEOTIDE SEQUENCE</scope>
    <source>
        <strain evidence="1">3651</strain>
    </source>
</reference>
<name>A0AAE2CE76_9LAMI</name>
<gene>
    <name evidence="1" type="ORF">Salat_2293300</name>
</gene>
<comment type="caution">
    <text evidence="1">The sequence shown here is derived from an EMBL/GenBank/DDBJ whole genome shotgun (WGS) entry which is preliminary data.</text>
</comment>
<organism evidence="1 2">
    <name type="scientific">Sesamum alatum</name>
    <dbReference type="NCBI Taxonomy" id="300844"/>
    <lineage>
        <taxon>Eukaryota</taxon>
        <taxon>Viridiplantae</taxon>
        <taxon>Streptophyta</taxon>
        <taxon>Embryophyta</taxon>
        <taxon>Tracheophyta</taxon>
        <taxon>Spermatophyta</taxon>
        <taxon>Magnoliopsida</taxon>
        <taxon>eudicotyledons</taxon>
        <taxon>Gunneridae</taxon>
        <taxon>Pentapetalae</taxon>
        <taxon>asterids</taxon>
        <taxon>lamiids</taxon>
        <taxon>Lamiales</taxon>
        <taxon>Pedaliaceae</taxon>
        <taxon>Sesamum</taxon>
    </lineage>
</organism>
<keyword evidence="2" id="KW-1185">Reference proteome</keyword>
<reference evidence="1" key="1">
    <citation type="submission" date="2020-06" db="EMBL/GenBank/DDBJ databases">
        <authorList>
            <person name="Li T."/>
            <person name="Hu X."/>
            <person name="Zhang T."/>
            <person name="Song X."/>
            <person name="Zhang H."/>
            <person name="Dai N."/>
            <person name="Sheng W."/>
            <person name="Hou X."/>
            <person name="Wei L."/>
        </authorList>
    </citation>
    <scope>NUCLEOTIDE SEQUENCE</scope>
    <source>
        <strain evidence="1">3651</strain>
        <tissue evidence="1">Leaf</tissue>
    </source>
</reference>
<protein>
    <submittedName>
        <fullName evidence="1">Uncharacterized protein</fullName>
    </submittedName>
</protein>
<evidence type="ECO:0000313" key="2">
    <source>
        <dbReference type="Proteomes" id="UP001293254"/>
    </source>
</evidence>